<reference evidence="2" key="2">
    <citation type="journal article" date="2017" name="Plant Physiol. Biochem.">
        <title>Differential oxidative and antioxidative response of duckweed Lemna minor toward plant growth promoting/inhibiting bacteria.</title>
        <authorList>
            <person name="Ishizawa H."/>
            <person name="Kuroda M."/>
            <person name="Morikawa M."/>
            <person name="Ike M."/>
        </authorList>
    </citation>
    <scope>NUCLEOTIDE SEQUENCE [LARGE SCALE GENOMIC DNA]</scope>
    <source>
        <strain evidence="2">M6</strain>
    </source>
</reference>
<dbReference type="RefSeq" id="WP_126423941.1">
    <property type="nucleotide sequence ID" value="NZ_AP018828.1"/>
</dbReference>
<dbReference type="GO" id="GO:0005886">
    <property type="term" value="C:plasma membrane"/>
    <property type="evidence" value="ECO:0007669"/>
    <property type="project" value="TreeGrafter"/>
</dbReference>
<organism evidence="1 2">
    <name type="scientific">Asticcacaulis excentricus</name>
    <dbReference type="NCBI Taxonomy" id="78587"/>
    <lineage>
        <taxon>Bacteria</taxon>
        <taxon>Pseudomonadati</taxon>
        <taxon>Pseudomonadota</taxon>
        <taxon>Alphaproteobacteria</taxon>
        <taxon>Caulobacterales</taxon>
        <taxon>Caulobacteraceae</taxon>
        <taxon>Asticcacaulis</taxon>
    </lineage>
</organism>
<dbReference type="AlphaFoldDB" id="A0A3G9G8T6"/>
<dbReference type="GO" id="GO:0003688">
    <property type="term" value="F:DNA replication origin binding"/>
    <property type="evidence" value="ECO:0007669"/>
    <property type="project" value="TreeGrafter"/>
</dbReference>
<dbReference type="InterPro" id="IPR027417">
    <property type="entry name" value="P-loop_NTPase"/>
</dbReference>
<evidence type="ECO:0000313" key="1">
    <source>
        <dbReference type="EMBL" id="BBF82351.1"/>
    </source>
</evidence>
<dbReference type="Gene3D" id="1.10.8.60">
    <property type="match status" value="1"/>
</dbReference>
<dbReference type="OrthoDB" id="7390113at2"/>
<reference evidence="2" key="1">
    <citation type="journal article" date="2017" name="Biotechnol. Biofuels">
        <title>Evaluation of environmental bacterial communities as a factor affecting the growth of duckweed Lemna minor.</title>
        <authorList>
            <person name="Ishizawa H."/>
            <person name="Kuroda M."/>
            <person name="Morikawa M."/>
            <person name="Ike M."/>
        </authorList>
    </citation>
    <scope>NUCLEOTIDE SEQUENCE [LARGE SCALE GENOMIC DNA]</scope>
    <source>
        <strain evidence="2">M6</strain>
    </source>
</reference>
<protein>
    <submittedName>
        <fullName evidence="1">Chromosomal replication initiator protein DnaA</fullName>
    </submittedName>
</protein>
<proteinExistence type="predicted"/>
<dbReference type="Gene3D" id="3.40.50.300">
    <property type="entry name" value="P-loop containing nucleotide triphosphate hydrolases"/>
    <property type="match status" value="1"/>
</dbReference>
<evidence type="ECO:0000313" key="2">
    <source>
        <dbReference type="Proteomes" id="UP000278756"/>
    </source>
</evidence>
<name>A0A3G9G8T6_9CAUL</name>
<dbReference type="PANTHER" id="PTHR30050">
    <property type="entry name" value="CHROMOSOMAL REPLICATION INITIATOR PROTEIN DNAA"/>
    <property type="match status" value="1"/>
</dbReference>
<sequence length="221" mass="24865">MAHQYPLDLSLPAPYAAANFVVSDANRALFDLLRLPADWLNPHLVLTGPAGSGKTHAGHVFAETHGAHWLSPGAPVPDTATLFVVDEAETFDQEVLFHLYNRTASDGRLLLLSRQHPAQWTIRVPDFESRLKAMRVVDMPEPDDSLLKSVLKKLFEARVITPSDDVLEYLSRRMERSVAHAQKIVTGLEAYANGRAFTRSLARQFIETSENMTWFDDWDEI</sequence>
<dbReference type="EMBL" id="AP018828">
    <property type="protein sequence ID" value="BBF82351.1"/>
    <property type="molecule type" value="Genomic_DNA"/>
</dbReference>
<dbReference type="SUPFAM" id="SSF52540">
    <property type="entry name" value="P-loop containing nucleoside triphosphate hydrolases"/>
    <property type="match status" value="1"/>
</dbReference>
<dbReference type="GO" id="GO:0006270">
    <property type="term" value="P:DNA replication initiation"/>
    <property type="evidence" value="ECO:0007669"/>
    <property type="project" value="TreeGrafter"/>
</dbReference>
<dbReference type="PANTHER" id="PTHR30050:SF5">
    <property type="entry name" value="DNAA REGULATORY INACTIVATOR HDA"/>
    <property type="match status" value="1"/>
</dbReference>
<gene>
    <name evidence="1" type="ORF">EM6_2987</name>
</gene>
<dbReference type="Proteomes" id="UP000278756">
    <property type="component" value="Chromosome 2"/>
</dbReference>
<accession>A0A3G9G8T6</accession>